<keyword evidence="1" id="KW-1133">Transmembrane helix</keyword>
<sequence>MNGDYLLKGRLSVLKEMGGVLILVLAVFASVWYTFWIEGKNTQTFEVLYTWLTQDYMSMNLMSFGYIVIKYLKKVFLIWLFGWFGLTAPLSWILLFSMIFSYGFTTTALILLFGGRGIMIGMFSYGVQAILAVSVGIEILKRSMDLIGGARGQVKKQYAKLLIPILLVSAIMASLDLGIMNNVKILIK</sequence>
<evidence type="ECO:0008006" key="4">
    <source>
        <dbReference type="Google" id="ProtNLM"/>
    </source>
</evidence>
<dbReference type="HOGENOM" id="CLU_1438716_0_0_9"/>
<feature type="transmembrane region" description="Helical" evidence="1">
    <location>
        <begin position="161"/>
        <end position="180"/>
    </location>
</feature>
<keyword evidence="3" id="KW-1185">Reference proteome</keyword>
<feature type="transmembrane region" description="Helical" evidence="1">
    <location>
        <begin position="120"/>
        <end position="140"/>
    </location>
</feature>
<organism evidence="2 3">
    <name type="scientific">Cellulosilyticum lentocellum (strain ATCC 49066 / DSM 5427 / NCIMB 11756 / RHM5)</name>
    <name type="common">Clostridium lentocellum</name>
    <dbReference type="NCBI Taxonomy" id="642492"/>
    <lineage>
        <taxon>Bacteria</taxon>
        <taxon>Bacillati</taxon>
        <taxon>Bacillota</taxon>
        <taxon>Clostridia</taxon>
        <taxon>Lachnospirales</taxon>
        <taxon>Cellulosilyticaceae</taxon>
        <taxon>Cellulosilyticum</taxon>
    </lineage>
</organism>
<keyword evidence="1" id="KW-0472">Membrane</keyword>
<dbReference type="EMBL" id="CP002582">
    <property type="protein sequence ID" value="ADZ84170.1"/>
    <property type="molecule type" value="Genomic_DNA"/>
</dbReference>
<dbReference type="AlphaFoldDB" id="F2JGS8"/>
<dbReference type="RefSeq" id="WP_013657463.1">
    <property type="nucleotide sequence ID" value="NC_015275.1"/>
</dbReference>
<accession>F2JGS8</accession>
<feature type="transmembrane region" description="Helical" evidence="1">
    <location>
        <begin position="20"/>
        <end position="37"/>
    </location>
</feature>
<feature type="transmembrane region" description="Helical" evidence="1">
    <location>
        <begin position="76"/>
        <end position="100"/>
    </location>
</feature>
<gene>
    <name evidence="2" type="ordered locus">Clole_2464</name>
</gene>
<keyword evidence="1" id="KW-0812">Transmembrane</keyword>
<dbReference type="KEGG" id="cle:Clole_2464"/>
<dbReference type="STRING" id="642492.Clole_2464"/>
<proteinExistence type="predicted"/>
<feature type="transmembrane region" description="Helical" evidence="1">
    <location>
        <begin position="49"/>
        <end position="69"/>
    </location>
</feature>
<dbReference type="Proteomes" id="UP000008467">
    <property type="component" value="Chromosome"/>
</dbReference>
<evidence type="ECO:0000313" key="3">
    <source>
        <dbReference type="Proteomes" id="UP000008467"/>
    </source>
</evidence>
<evidence type="ECO:0000313" key="2">
    <source>
        <dbReference type="EMBL" id="ADZ84170.1"/>
    </source>
</evidence>
<evidence type="ECO:0000256" key="1">
    <source>
        <dbReference type="SAM" id="Phobius"/>
    </source>
</evidence>
<reference evidence="2 3" key="1">
    <citation type="journal article" date="2011" name="J. Bacteriol.">
        <title>Complete genome sequence of the cellulose-degrading bacterium Cellulosilyticum lentocellum.</title>
        <authorList>
            <consortium name="US DOE Joint Genome Institute"/>
            <person name="Miller D.A."/>
            <person name="Suen G."/>
            <person name="Bruce D."/>
            <person name="Copeland A."/>
            <person name="Cheng J.F."/>
            <person name="Detter C."/>
            <person name="Goodwin L.A."/>
            <person name="Han C.S."/>
            <person name="Hauser L.J."/>
            <person name="Land M.L."/>
            <person name="Lapidus A."/>
            <person name="Lucas S."/>
            <person name="Meincke L."/>
            <person name="Pitluck S."/>
            <person name="Tapia R."/>
            <person name="Teshima H."/>
            <person name="Woyke T."/>
            <person name="Fox B.G."/>
            <person name="Angert E.R."/>
            <person name="Currie C.R."/>
        </authorList>
    </citation>
    <scope>NUCLEOTIDE SEQUENCE [LARGE SCALE GENOMIC DNA]</scope>
    <source>
        <strain evidence="3">ATCC 49066 / DSM 5427 / NCIMB 11756 / RHM5</strain>
    </source>
</reference>
<name>F2JGS8_CELLD</name>
<protein>
    <recommendedName>
        <fullName evidence="4">Stage II sporulation protein M</fullName>
    </recommendedName>
</protein>